<dbReference type="InterPro" id="IPR038042">
    <property type="entry name" value="Gp37-like"/>
</dbReference>
<dbReference type="RefSeq" id="WP_237871730.1">
    <property type="nucleotide sequence ID" value="NZ_JAKLTR010000006.1"/>
</dbReference>
<dbReference type="EMBL" id="JAKLTR010000006">
    <property type="protein sequence ID" value="MCG2614893.1"/>
    <property type="molecule type" value="Genomic_DNA"/>
</dbReference>
<organism evidence="1 2">
    <name type="scientific">Terrimonas ginsenosidimutans</name>
    <dbReference type="NCBI Taxonomy" id="2908004"/>
    <lineage>
        <taxon>Bacteria</taxon>
        <taxon>Pseudomonadati</taxon>
        <taxon>Bacteroidota</taxon>
        <taxon>Chitinophagia</taxon>
        <taxon>Chitinophagales</taxon>
        <taxon>Chitinophagaceae</taxon>
        <taxon>Terrimonas</taxon>
    </lineage>
</organism>
<dbReference type="Pfam" id="PF09646">
    <property type="entry name" value="Gp37"/>
    <property type="match status" value="1"/>
</dbReference>
<gene>
    <name evidence="1" type="ORF">LZZ85_11395</name>
</gene>
<dbReference type="Gene3D" id="3.30.2000.10">
    <property type="entry name" value="Phage tail protein-like"/>
    <property type="match status" value="1"/>
</dbReference>
<keyword evidence="2" id="KW-1185">Reference proteome</keyword>
<evidence type="ECO:0000313" key="2">
    <source>
        <dbReference type="Proteomes" id="UP001165367"/>
    </source>
</evidence>
<protein>
    <submittedName>
        <fullName evidence="1">Gp37 family protein</fullName>
    </submittedName>
</protein>
<accession>A0ABS9KRG8</accession>
<sequence>MDYSIAEVEIVALINQRIQELAKGEAFAASVMPDTVADAKEYEKLFPRTVVAITYYDSNYESPSATGDATVQMEEVTFRALFEGQKRNGPDGVSALRALVKSALLGKRITNCEKFIISGNGNQQFDGGEWVPYLDFQTKTVNIEERVEQDLLGPEFKDISIA</sequence>
<evidence type="ECO:0000313" key="1">
    <source>
        <dbReference type="EMBL" id="MCG2614893.1"/>
    </source>
</evidence>
<dbReference type="SUPFAM" id="SSF143749">
    <property type="entry name" value="Phage tail protein-like"/>
    <property type="match status" value="1"/>
</dbReference>
<comment type="caution">
    <text evidence="1">The sequence shown here is derived from an EMBL/GenBank/DDBJ whole genome shotgun (WGS) entry which is preliminary data.</text>
</comment>
<dbReference type="Proteomes" id="UP001165367">
    <property type="component" value="Unassembled WGS sequence"/>
</dbReference>
<proteinExistence type="predicted"/>
<name>A0ABS9KRG8_9BACT</name>
<reference evidence="1" key="1">
    <citation type="submission" date="2022-01" db="EMBL/GenBank/DDBJ databases">
        <authorList>
            <person name="Jo J.-H."/>
            <person name="Im W.-T."/>
        </authorList>
    </citation>
    <scope>NUCLEOTIDE SEQUENCE</scope>
    <source>
        <strain evidence="1">NA20</strain>
    </source>
</reference>
<dbReference type="InterPro" id="IPR018602">
    <property type="entry name" value="Gp37/STM4215"/>
</dbReference>
<dbReference type="InterPro" id="IPR035934">
    <property type="entry name" value="Phage_tail_protein-like_sf"/>
</dbReference>